<dbReference type="EMBL" id="CAJVPM010017489">
    <property type="protein sequence ID" value="CAG8620172.1"/>
    <property type="molecule type" value="Genomic_DNA"/>
</dbReference>
<keyword evidence="2" id="KW-1185">Reference proteome</keyword>
<accession>A0ACA9MXD8</accession>
<reference evidence="1" key="1">
    <citation type="submission" date="2021-06" db="EMBL/GenBank/DDBJ databases">
        <authorList>
            <person name="Kallberg Y."/>
            <person name="Tangrot J."/>
            <person name="Rosling A."/>
        </authorList>
    </citation>
    <scope>NUCLEOTIDE SEQUENCE</scope>
    <source>
        <strain evidence="1">AU212A</strain>
    </source>
</reference>
<sequence length="60" mass="6903">YNHLLIIAFATVKKLHKIKSKNRDEYIIHEGNFNKSSCQMEYAILIAIIETIALILNATE</sequence>
<protein>
    <submittedName>
        <fullName evidence="1">838_t:CDS:1</fullName>
    </submittedName>
</protein>
<proteinExistence type="predicted"/>
<gene>
    <name evidence="1" type="ORF">SCALOS_LOCUS7623</name>
</gene>
<evidence type="ECO:0000313" key="2">
    <source>
        <dbReference type="Proteomes" id="UP000789860"/>
    </source>
</evidence>
<comment type="caution">
    <text evidence="1">The sequence shown here is derived from an EMBL/GenBank/DDBJ whole genome shotgun (WGS) entry which is preliminary data.</text>
</comment>
<name>A0ACA9MXD8_9GLOM</name>
<feature type="non-terminal residue" evidence="1">
    <location>
        <position position="60"/>
    </location>
</feature>
<evidence type="ECO:0000313" key="1">
    <source>
        <dbReference type="EMBL" id="CAG8620172.1"/>
    </source>
</evidence>
<organism evidence="1 2">
    <name type="scientific">Scutellospora calospora</name>
    <dbReference type="NCBI Taxonomy" id="85575"/>
    <lineage>
        <taxon>Eukaryota</taxon>
        <taxon>Fungi</taxon>
        <taxon>Fungi incertae sedis</taxon>
        <taxon>Mucoromycota</taxon>
        <taxon>Glomeromycotina</taxon>
        <taxon>Glomeromycetes</taxon>
        <taxon>Diversisporales</taxon>
        <taxon>Gigasporaceae</taxon>
        <taxon>Scutellospora</taxon>
    </lineage>
</organism>
<dbReference type="Proteomes" id="UP000789860">
    <property type="component" value="Unassembled WGS sequence"/>
</dbReference>
<feature type="non-terminal residue" evidence="1">
    <location>
        <position position="1"/>
    </location>
</feature>